<dbReference type="Gene3D" id="3.40.50.2300">
    <property type="match status" value="1"/>
</dbReference>
<dbReference type="GO" id="GO:0000160">
    <property type="term" value="P:phosphorelay signal transduction system"/>
    <property type="evidence" value="ECO:0007669"/>
    <property type="project" value="InterPro"/>
</dbReference>
<evidence type="ECO:0000313" key="3">
    <source>
        <dbReference type="Proteomes" id="UP000217250"/>
    </source>
</evidence>
<dbReference type="EMBL" id="CP022386">
    <property type="protein sequence ID" value="ATA86736.1"/>
    <property type="molecule type" value="Genomic_DNA"/>
</dbReference>
<reference evidence="3" key="1">
    <citation type="submission" date="2017-06" db="EMBL/GenBank/DDBJ databases">
        <title>Capnocytophaga spp. assemblies.</title>
        <authorList>
            <person name="Gulvik C.A."/>
        </authorList>
    </citation>
    <scope>NUCLEOTIDE SEQUENCE [LARGE SCALE GENOMIC DNA]</scope>
    <source>
        <strain evidence="3">H1496</strain>
    </source>
</reference>
<dbReference type="AlphaFoldDB" id="A0A250FRV2"/>
<name>A0A250FRV2_9FLAO</name>
<feature type="domain" description="Response regulatory" evidence="1">
    <location>
        <begin position="9"/>
        <end position="93"/>
    </location>
</feature>
<dbReference type="KEGG" id="cgh:CGC50_05885"/>
<accession>A0A250FRV2</accession>
<dbReference type="InterPro" id="IPR001789">
    <property type="entry name" value="Sig_transdc_resp-reg_receiver"/>
</dbReference>
<dbReference type="SUPFAM" id="SSF52172">
    <property type="entry name" value="CheY-like"/>
    <property type="match status" value="1"/>
</dbReference>
<proteinExistence type="predicted"/>
<dbReference type="OrthoDB" id="1147693at2"/>
<dbReference type="CDD" id="cd00156">
    <property type="entry name" value="REC"/>
    <property type="match status" value="1"/>
</dbReference>
<sequence length="255" mass="30117">MKKSVFKYIIIEDDKNIWKNITARMERYLQWHPVSPTDNLEEAIQLIQTHRPELIFTDWSIRGGNSYPILSHIHRNMVGYTPYIIFFTGYQGENPEIPQVVFNEFPLVKKYLVKPIFLQLTENLSQYVSEAEALAEGEKETPVFIENYLKQSVRVFPKQILCFLQDEQNPRLKVLHTLSRQAIQLKLTWEEIHRFCAEYHLPIFLANARKAIVNRDYIIRTNKPFLWLEGGLRVQVSREQWAALEAENKDGKILK</sequence>
<evidence type="ECO:0000259" key="1">
    <source>
        <dbReference type="Pfam" id="PF00072"/>
    </source>
</evidence>
<organism evidence="2 3">
    <name type="scientific">Capnocytophaga gingivalis</name>
    <dbReference type="NCBI Taxonomy" id="1017"/>
    <lineage>
        <taxon>Bacteria</taxon>
        <taxon>Pseudomonadati</taxon>
        <taxon>Bacteroidota</taxon>
        <taxon>Flavobacteriia</taxon>
        <taxon>Flavobacteriales</taxon>
        <taxon>Flavobacteriaceae</taxon>
        <taxon>Capnocytophaga</taxon>
    </lineage>
</organism>
<dbReference type="InterPro" id="IPR011006">
    <property type="entry name" value="CheY-like_superfamily"/>
</dbReference>
<gene>
    <name evidence="2" type="ORF">CGC50_05885</name>
</gene>
<dbReference type="Pfam" id="PF00072">
    <property type="entry name" value="Response_reg"/>
    <property type="match status" value="1"/>
</dbReference>
<dbReference type="GeneID" id="84808088"/>
<dbReference type="Proteomes" id="UP000217250">
    <property type="component" value="Chromosome"/>
</dbReference>
<protein>
    <submittedName>
        <fullName evidence="2">Response regulator</fullName>
    </submittedName>
</protein>
<evidence type="ECO:0000313" key="2">
    <source>
        <dbReference type="EMBL" id="ATA86736.1"/>
    </source>
</evidence>
<dbReference type="RefSeq" id="WP_095910075.1">
    <property type="nucleotide sequence ID" value="NZ_CP022386.1"/>
</dbReference>